<feature type="domain" description="Heterokaryon incompatibility" evidence="1">
    <location>
        <begin position="224"/>
        <end position="362"/>
    </location>
</feature>
<name>A0A8K0SL76_9HYPO</name>
<dbReference type="Proteomes" id="UP000813444">
    <property type="component" value="Unassembled WGS sequence"/>
</dbReference>
<keyword evidence="3" id="KW-1185">Reference proteome</keyword>
<comment type="caution">
    <text evidence="2">The sequence shown here is derived from an EMBL/GenBank/DDBJ whole genome shotgun (WGS) entry which is preliminary data.</text>
</comment>
<reference evidence="2" key="1">
    <citation type="journal article" date="2021" name="Nat. Commun.">
        <title>Genetic determinants of endophytism in the Arabidopsis root mycobiome.</title>
        <authorList>
            <person name="Mesny F."/>
            <person name="Miyauchi S."/>
            <person name="Thiergart T."/>
            <person name="Pickel B."/>
            <person name="Atanasova L."/>
            <person name="Karlsson M."/>
            <person name="Huettel B."/>
            <person name="Barry K.W."/>
            <person name="Haridas S."/>
            <person name="Chen C."/>
            <person name="Bauer D."/>
            <person name="Andreopoulos W."/>
            <person name="Pangilinan J."/>
            <person name="LaButti K."/>
            <person name="Riley R."/>
            <person name="Lipzen A."/>
            <person name="Clum A."/>
            <person name="Drula E."/>
            <person name="Henrissat B."/>
            <person name="Kohler A."/>
            <person name="Grigoriev I.V."/>
            <person name="Martin F.M."/>
            <person name="Hacquard S."/>
        </authorList>
    </citation>
    <scope>NUCLEOTIDE SEQUENCE</scope>
    <source>
        <strain evidence="2">MPI-CAGE-CH-0235</strain>
    </source>
</reference>
<accession>A0A8K0SL76</accession>
<gene>
    <name evidence="2" type="ORF">B0I35DRAFT_64762</name>
</gene>
<proteinExistence type="predicted"/>
<evidence type="ECO:0000313" key="2">
    <source>
        <dbReference type="EMBL" id="KAH7311489.1"/>
    </source>
</evidence>
<evidence type="ECO:0000313" key="3">
    <source>
        <dbReference type="Proteomes" id="UP000813444"/>
    </source>
</evidence>
<dbReference type="Pfam" id="PF06985">
    <property type="entry name" value="HET"/>
    <property type="match status" value="1"/>
</dbReference>
<sequence>MAQQDSPLPNATVCDICADFAKCILQVTGKRVKVKGGARRVESTRWTEGRDVFRHHDSHASLVKSADAGCGVCSLIADDFKADGPNGTYSLKLYCFQNNRPVEVVATFEEAKYSFWYFGMWEPHVFHIVKHRPYDTEHETVLDGHGKQVGNPERFYRALPARSDSKDAFDTARYWLQTCNEGHKSCGDSPEAPLPTRVIDIGQPPEYNAVPRLLITTEEEEGYYVALSHCWGGDIPCKLTQDVLEQYRKALPMDQLPRNFVDAVRVARELGFRYIWIDALCIIQDSASDWQSEAAKMADIYSQAALTISAMSSDASTKGFLGPRQRKHVQIHEELAVCGQEPRITDIIEQCSLDNRGWCMQERLLSKKLLHYTKDQMMWECAQGLTLEQSGMHESIGVSRERIYDTFISDFIKLRLDYHSHTTKFDYTVWYGLVEEYRTRDLTMATDTLPAIAGVASRFNTLMTRYPGAFIAGLWENDLKRGLFWGPKPKIERNTRTAVKRHFFQLSRPADLARYPSWSWASVQGCVEFWMKEEHATNEKYQRRQDFKILSVNVALGYDDLMATQVKAELRIRASMTRAWYNYEHDEGYYGHPTQFYKSTDGDSLEEPCSDLNCLLDTERDKPRDIWIVTSVGPPDYAYMLALEKIEEDRFRRIGLVYFPRAFDPEEWSRFQVKEFTLI</sequence>
<dbReference type="AlphaFoldDB" id="A0A8K0SL76"/>
<organism evidence="2 3">
    <name type="scientific">Stachybotrys elegans</name>
    <dbReference type="NCBI Taxonomy" id="80388"/>
    <lineage>
        <taxon>Eukaryota</taxon>
        <taxon>Fungi</taxon>
        <taxon>Dikarya</taxon>
        <taxon>Ascomycota</taxon>
        <taxon>Pezizomycotina</taxon>
        <taxon>Sordariomycetes</taxon>
        <taxon>Hypocreomycetidae</taxon>
        <taxon>Hypocreales</taxon>
        <taxon>Stachybotryaceae</taxon>
        <taxon>Stachybotrys</taxon>
    </lineage>
</organism>
<evidence type="ECO:0000259" key="1">
    <source>
        <dbReference type="Pfam" id="PF06985"/>
    </source>
</evidence>
<dbReference type="OrthoDB" id="47007at2759"/>
<protein>
    <submittedName>
        <fullName evidence="2">Heterokaryon incompatibility protein-domain-containing protein</fullName>
    </submittedName>
</protein>
<dbReference type="EMBL" id="JAGPNK010000011">
    <property type="protein sequence ID" value="KAH7311489.1"/>
    <property type="molecule type" value="Genomic_DNA"/>
</dbReference>
<dbReference type="InterPro" id="IPR010730">
    <property type="entry name" value="HET"/>
</dbReference>
<dbReference type="PANTHER" id="PTHR33112:SF16">
    <property type="entry name" value="HETEROKARYON INCOMPATIBILITY DOMAIN-CONTAINING PROTEIN"/>
    <property type="match status" value="1"/>
</dbReference>
<dbReference type="PANTHER" id="PTHR33112">
    <property type="entry name" value="DOMAIN PROTEIN, PUTATIVE-RELATED"/>
    <property type="match status" value="1"/>
</dbReference>